<sequence length="134" mass="14648">MSVVQPGPEPAHGGEDDDERQKRIMAIVCCVILLLLLLLYFIITTLFVDEEISEDTDAPDKARTYGISGLLCHTVVDSYLKFAVPAGCDFFIADVAIAVPAKHPLYTPYMATVNLKNGVYLATDARAVCFVLSH</sequence>
<dbReference type="Proteomes" id="UP000821845">
    <property type="component" value="Chromosome 2"/>
</dbReference>
<organism evidence="1 2">
    <name type="scientific">Hyalomma asiaticum</name>
    <name type="common">Tick</name>
    <dbReference type="NCBI Taxonomy" id="266040"/>
    <lineage>
        <taxon>Eukaryota</taxon>
        <taxon>Metazoa</taxon>
        <taxon>Ecdysozoa</taxon>
        <taxon>Arthropoda</taxon>
        <taxon>Chelicerata</taxon>
        <taxon>Arachnida</taxon>
        <taxon>Acari</taxon>
        <taxon>Parasitiformes</taxon>
        <taxon>Ixodida</taxon>
        <taxon>Ixodoidea</taxon>
        <taxon>Ixodidae</taxon>
        <taxon>Hyalomminae</taxon>
        <taxon>Hyalomma</taxon>
    </lineage>
</organism>
<keyword evidence="2" id="KW-1185">Reference proteome</keyword>
<proteinExistence type="predicted"/>
<accession>A0ACB7SWB4</accession>
<dbReference type="EMBL" id="CM023482">
    <property type="protein sequence ID" value="KAH6938980.1"/>
    <property type="molecule type" value="Genomic_DNA"/>
</dbReference>
<evidence type="ECO:0000313" key="2">
    <source>
        <dbReference type="Proteomes" id="UP000821845"/>
    </source>
</evidence>
<reference evidence="1" key="1">
    <citation type="submission" date="2020-05" db="EMBL/GenBank/DDBJ databases">
        <title>Large-scale comparative analyses of tick genomes elucidate their genetic diversity and vector capacities.</title>
        <authorList>
            <person name="Jia N."/>
            <person name="Wang J."/>
            <person name="Shi W."/>
            <person name="Du L."/>
            <person name="Sun Y."/>
            <person name="Zhan W."/>
            <person name="Jiang J."/>
            <person name="Wang Q."/>
            <person name="Zhang B."/>
            <person name="Ji P."/>
            <person name="Sakyi L.B."/>
            <person name="Cui X."/>
            <person name="Yuan T."/>
            <person name="Jiang B."/>
            <person name="Yang W."/>
            <person name="Lam T.T.-Y."/>
            <person name="Chang Q."/>
            <person name="Ding S."/>
            <person name="Wang X."/>
            <person name="Zhu J."/>
            <person name="Ruan X."/>
            <person name="Zhao L."/>
            <person name="Wei J."/>
            <person name="Que T."/>
            <person name="Du C."/>
            <person name="Cheng J."/>
            <person name="Dai P."/>
            <person name="Han X."/>
            <person name="Huang E."/>
            <person name="Gao Y."/>
            <person name="Liu J."/>
            <person name="Shao H."/>
            <person name="Ye R."/>
            <person name="Li L."/>
            <person name="Wei W."/>
            <person name="Wang X."/>
            <person name="Wang C."/>
            <person name="Yang T."/>
            <person name="Huo Q."/>
            <person name="Li W."/>
            <person name="Guo W."/>
            <person name="Chen H."/>
            <person name="Zhou L."/>
            <person name="Ni X."/>
            <person name="Tian J."/>
            <person name="Zhou Y."/>
            <person name="Sheng Y."/>
            <person name="Liu T."/>
            <person name="Pan Y."/>
            <person name="Xia L."/>
            <person name="Li J."/>
            <person name="Zhao F."/>
            <person name="Cao W."/>
        </authorList>
    </citation>
    <scope>NUCLEOTIDE SEQUENCE</scope>
    <source>
        <strain evidence="1">Hyas-2018</strain>
    </source>
</reference>
<name>A0ACB7SWB4_HYAAI</name>
<gene>
    <name evidence="1" type="ORF">HPB50_015341</name>
</gene>
<comment type="caution">
    <text evidence="1">The sequence shown here is derived from an EMBL/GenBank/DDBJ whole genome shotgun (WGS) entry which is preliminary data.</text>
</comment>
<evidence type="ECO:0000313" key="1">
    <source>
        <dbReference type="EMBL" id="KAH6938980.1"/>
    </source>
</evidence>
<protein>
    <submittedName>
        <fullName evidence="1">Uncharacterized protein</fullName>
    </submittedName>
</protein>